<feature type="transmembrane region" description="Helical" evidence="17">
    <location>
        <begin position="177"/>
        <end position="197"/>
    </location>
</feature>
<keyword evidence="10 17" id="KW-0472">Membrane</keyword>
<feature type="transmembrane region" description="Helical" evidence="17">
    <location>
        <begin position="143"/>
        <end position="165"/>
    </location>
</feature>
<dbReference type="InterPro" id="IPR036397">
    <property type="entry name" value="RNaseH_sf"/>
</dbReference>
<dbReference type="PANTHER" id="PTHR24232:SF20">
    <property type="entry name" value="PROTEINASE-ACTIVATED RECEPTOR 1"/>
    <property type="match status" value="1"/>
</dbReference>
<dbReference type="GO" id="GO:0005886">
    <property type="term" value="C:plasma membrane"/>
    <property type="evidence" value="ECO:0007669"/>
    <property type="project" value="UniProtKB-SubCell"/>
</dbReference>
<proteinExistence type="predicted"/>
<dbReference type="FunFam" id="1.20.1070.10:FF:000040">
    <property type="entry name" value="Coagulation factor 2 (thrombin) receptor"/>
    <property type="match status" value="1"/>
</dbReference>
<evidence type="ECO:0000256" key="9">
    <source>
        <dbReference type="ARBA" id="ARBA00023084"/>
    </source>
</evidence>
<organism evidence="19 20">
    <name type="scientific">Oncorhynchus tshawytscha</name>
    <name type="common">Chinook salmon</name>
    <name type="synonym">Salmo tshawytscha</name>
    <dbReference type="NCBI Taxonomy" id="74940"/>
    <lineage>
        <taxon>Eukaryota</taxon>
        <taxon>Metazoa</taxon>
        <taxon>Chordata</taxon>
        <taxon>Craniata</taxon>
        <taxon>Vertebrata</taxon>
        <taxon>Euteleostomi</taxon>
        <taxon>Actinopterygii</taxon>
        <taxon>Neopterygii</taxon>
        <taxon>Teleostei</taxon>
        <taxon>Protacanthopterygii</taxon>
        <taxon>Salmoniformes</taxon>
        <taxon>Salmonidae</taxon>
        <taxon>Salmoninae</taxon>
        <taxon>Oncorhynchus</taxon>
    </lineage>
</organism>
<evidence type="ECO:0000256" key="5">
    <source>
        <dbReference type="ARBA" id="ARBA00022696"/>
    </source>
</evidence>
<evidence type="ECO:0000256" key="7">
    <source>
        <dbReference type="ARBA" id="ARBA00022989"/>
    </source>
</evidence>
<dbReference type="Pfam" id="PF00001">
    <property type="entry name" value="7tm_1"/>
    <property type="match status" value="1"/>
</dbReference>
<dbReference type="AlphaFoldDB" id="A0A8C8ETJ4"/>
<evidence type="ECO:0000256" key="1">
    <source>
        <dbReference type="ARBA" id="ARBA00004651"/>
    </source>
</evidence>
<evidence type="ECO:0000259" key="18">
    <source>
        <dbReference type="PROSITE" id="PS50262"/>
    </source>
</evidence>
<keyword evidence="20" id="KW-1185">Reference proteome</keyword>
<feature type="transmembrane region" description="Helical" evidence="17">
    <location>
        <begin position="309"/>
        <end position="333"/>
    </location>
</feature>
<dbReference type="Gene3D" id="1.20.1070.10">
    <property type="entry name" value="Rhodopsin 7-helix transmembrane proteins"/>
    <property type="match status" value="1"/>
</dbReference>
<feature type="domain" description="G-protein coupled receptors family 1 profile" evidence="18">
    <location>
        <begin position="159"/>
        <end position="416"/>
    </location>
</feature>
<evidence type="ECO:0000256" key="4">
    <source>
        <dbReference type="ARBA" id="ARBA00022692"/>
    </source>
</evidence>
<dbReference type="PANTHER" id="PTHR24232">
    <property type="entry name" value="G-PROTEIN COUPLED RECEPTOR"/>
    <property type="match status" value="1"/>
</dbReference>
<keyword evidence="13" id="KW-0325">Glycoprotein</keyword>
<keyword evidence="6" id="KW-0732">Signal</keyword>
<dbReference type="GO" id="GO:0035025">
    <property type="term" value="P:positive regulation of Rho protein signal transduction"/>
    <property type="evidence" value="ECO:0007669"/>
    <property type="project" value="TreeGrafter"/>
</dbReference>
<comment type="subcellular location">
    <subcellularLocation>
        <location evidence="1">Cell membrane</location>
        <topology evidence="1">Multi-pass membrane protein</topology>
    </subcellularLocation>
</comment>
<feature type="transmembrane region" description="Helical" evidence="17">
    <location>
        <begin position="396"/>
        <end position="418"/>
    </location>
</feature>
<evidence type="ECO:0000313" key="19">
    <source>
        <dbReference type="Ensembl" id="ENSOTSP00005024667.2"/>
    </source>
</evidence>
<evidence type="ECO:0000256" key="10">
    <source>
        <dbReference type="ARBA" id="ARBA00023136"/>
    </source>
</evidence>
<evidence type="ECO:0000256" key="2">
    <source>
        <dbReference type="ARBA" id="ARBA00019705"/>
    </source>
</evidence>
<evidence type="ECO:0000256" key="13">
    <source>
        <dbReference type="ARBA" id="ARBA00023180"/>
    </source>
</evidence>
<accession>A0A8C8ETJ4</accession>
<dbReference type="Ensembl" id="ENSOTST00005026666.2">
    <property type="protein sequence ID" value="ENSOTSP00005024667.2"/>
    <property type="gene ID" value="ENSOTSG00005011630.2"/>
</dbReference>
<evidence type="ECO:0000256" key="8">
    <source>
        <dbReference type="ARBA" id="ARBA00023040"/>
    </source>
</evidence>
<keyword evidence="11 16" id="KW-1015">Disulfide bond</keyword>
<dbReference type="PRINTS" id="PR00237">
    <property type="entry name" value="GPCRRHODOPSN"/>
</dbReference>
<evidence type="ECO:0000256" key="15">
    <source>
        <dbReference type="ARBA" id="ARBA00031780"/>
    </source>
</evidence>
<dbReference type="InterPro" id="IPR000935">
    <property type="entry name" value="Thrmbn_rcpt"/>
</dbReference>
<gene>
    <name evidence="19" type="primary">F2R</name>
</gene>
<reference evidence="19" key="2">
    <citation type="submission" date="2025-09" db="UniProtKB">
        <authorList>
            <consortium name="Ensembl"/>
        </authorList>
    </citation>
    <scope>IDENTIFICATION</scope>
</reference>
<keyword evidence="7 17" id="KW-1133">Transmembrane helix</keyword>
<evidence type="ECO:0000256" key="11">
    <source>
        <dbReference type="ARBA" id="ARBA00023157"/>
    </source>
</evidence>
<keyword evidence="14" id="KW-0807">Transducer</keyword>
<dbReference type="Proteomes" id="UP000694402">
    <property type="component" value="Unassembled WGS sequence"/>
</dbReference>
<dbReference type="InterPro" id="IPR003912">
    <property type="entry name" value="Protea_act_rcpt"/>
</dbReference>
<name>A0A8C8ETJ4_ONCTS</name>
<dbReference type="PRINTS" id="PR00908">
    <property type="entry name" value="THROMBINR"/>
</dbReference>
<feature type="transmembrane region" description="Helical" evidence="17">
    <location>
        <begin position="259"/>
        <end position="279"/>
    </location>
</feature>
<dbReference type="GO" id="GO:0007596">
    <property type="term" value="P:blood coagulation"/>
    <property type="evidence" value="ECO:0007669"/>
    <property type="project" value="UniProtKB-KW"/>
</dbReference>
<feature type="disulfide bond" evidence="16">
    <location>
        <begin position="215"/>
        <end position="294"/>
    </location>
</feature>
<feature type="transmembrane region" description="Helical" evidence="17">
    <location>
        <begin position="354"/>
        <end position="376"/>
    </location>
</feature>
<sequence>MTWPPQSPDLNPIEMVWDKLDRRVKEKQPTSALHMWEIIQDCWKSIPGSAIVRTFARRLVTEWPLVTDEPIDLDLLDYYPNEDRNEPGGRRNHGSAPGQRVGFINGSRLGQVELGSVRNVTGVWSYAISVTANDFLTGRLSTIFIPTLYTVVFLISVPLNTVAMVTFARQIRPMKPAVIYMLNLAAADLLFALLLPFKIAYHYSGNDWGFGEGMCRLVTAAFYCNMYSSVLLMTCISVDRLLAVAYPINSLAWRSPCNAALACSSMWVLAVGGSLPLVLSQQTVYYDPLGITTCHDIQDLKLLEGRYLFFFPILSCTLYFLPLFVTVTCYSRVVQVLNRAPHGVIGRSRQKARAVVMVVIVLVVFVICFTPTNAILLAHYLQIGGRVAGEPDATHVAYLVSLCVGSISCCLDPLVYYFGSSRCQRQLAAALGCRAAAEGGKNLASSSGSSSTSTSTRISKVDAFQASLSSQYKKLLV</sequence>
<dbReference type="PRINTS" id="PR01428">
    <property type="entry name" value="PROTEASEAR"/>
</dbReference>
<evidence type="ECO:0000256" key="3">
    <source>
        <dbReference type="ARBA" id="ARBA00022475"/>
    </source>
</evidence>
<dbReference type="GO" id="GO:0030194">
    <property type="term" value="P:positive regulation of blood coagulation"/>
    <property type="evidence" value="ECO:0007669"/>
    <property type="project" value="TreeGrafter"/>
</dbReference>
<evidence type="ECO:0000256" key="17">
    <source>
        <dbReference type="SAM" id="Phobius"/>
    </source>
</evidence>
<dbReference type="GeneTree" id="ENSGT01050000244840"/>
<feature type="transmembrane region" description="Helical" evidence="17">
    <location>
        <begin position="217"/>
        <end position="238"/>
    </location>
</feature>
<evidence type="ECO:0000256" key="16">
    <source>
        <dbReference type="PIRSR" id="PIRSR603912-52"/>
    </source>
</evidence>
<evidence type="ECO:0000313" key="20">
    <source>
        <dbReference type="Proteomes" id="UP000694402"/>
    </source>
</evidence>
<dbReference type="GO" id="GO:0015057">
    <property type="term" value="F:thrombin-activated receptor activity"/>
    <property type="evidence" value="ECO:0007669"/>
    <property type="project" value="InterPro"/>
</dbReference>
<dbReference type="GO" id="GO:0007200">
    <property type="term" value="P:phospholipase C-activating G protein-coupled receptor signaling pathway"/>
    <property type="evidence" value="ECO:0007669"/>
    <property type="project" value="TreeGrafter"/>
</dbReference>
<dbReference type="Gene3D" id="3.30.420.10">
    <property type="entry name" value="Ribonuclease H-like superfamily/Ribonuclease H"/>
    <property type="match status" value="1"/>
</dbReference>
<dbReference type="InterPro" id="IPR000276">
    <property type="entry name" value="GPCR_Rhodpsn"/>
</dbReference>
<keyword evidence="4 17" id="KW-0812">Transmembrane</keyword>
<keyword evidence="12" id="KW-0675">Receptor</keyword>
<keyword evidence="5" id="KW-0356">Hemostasis</keyword>
<evidence type="ECO:0000256" key="14">
    <source>
        <dbReference type="ARBA" id="ARBA00023224"/>
    </source>
</evidence>
<reference evidence="19" key="1">
    <citation type="submission" date="2025-08" db="UniProtKB">
        <authorList>
            <consortium name="Ensembl"/>
        </authorList>
    </citation>
    <scope>IDENTIFICATION</scope>
</reference>
<evidence type="ECO:0000256" key="12">
    <source>
        <dbReference type="ARBA" id="ARBA00023170"/>
    </source>
</evidence>
<evidence type="ECO:0000256" key="6">
    <source>
        <dbReference type="ARBA" id="ARBA00022729"/>
    </source>
</evidence>
<dbReference type="SUPFAM" id="SSF81321">
    <property type="entry name" value="Family A G protein-coupled receptor-like"/>
    <property type="match status" value="1"/>
</dbReference>
<dbReference type="GO" id="GO:0003676">
    <property type="term" value="F:nucleic acid binding"/>
    <property type="evidence" value="ECO:0007669"/>
    <property type="project" value="InterPro"/>
</dbReference>
<protein>
    <recommendedName>
        <fullName evidence="2">Proteinase-activated receptor 1</fullName>
    </recommendedName>
    <alternativeName>
        <fullName evidence="15">Thrombin receptor</fullName>
    </alternativeName>
</protein>
<keyword evidence="9" id="KW-0094">Blood coagulation</keyword>
<dbReference type="PROSITE" id="PS50262">
    <property type="entry name" value="G_PROTEIN_RECEP_F1_2"/>
    <property type="match status" value="1"/>
</dbReference>
<keyword evidence="3" id="KW-1003">Cell membrane</keyword>
<keyword evidence="8" id="KW-0297">G-protein coupled receptor</keyword>
<dbReference type="InterPro" id="IPR017452">
    <property type="entry name" value="GPCR_Rhodpsn_7TM"/>
</dbReference>